<dbReference type="EMBL" id="JAHFXS010000594">
    <property type="protein sequence ID" value="KAG9983476.1"/>
    <property type="molecule type" value="Genomic_DNA"/>
</dbReference>
<dbReference type="InterPro" id="IPR011766">
    <property type="entry name" value="TPP_enzyme_TPP-bd"/>
</dbReference>
<evidence type="ECO:0000256" key="11">
    <source>
        <dbReference type="PIRSR" id="PIRSR036565-1"/>
    </source>
</evidence>
<sequence length="577" mass="63887">MASQDIRTNSLKKPITITEYIFARIKQCGVTSVHGLPGDYNLSALDYLEKAGLKWVGNCNELNAGYAADGYARIKGMAALVTTFGVGELSAMNAIAGAYSEYVPIVHVVGMPALTAQKDKLMLHHTLGNGDYNVFVDMFRLVSCAVANLKDPSTAADQIDHVIRECYLQSRPVYIGLPCDMVEDKIEGERLDQPIDLSYPPNPEEQEDYVVDVVLKYLHAAKDPIILVDGCAIRHRAQKETHDLITKSGLPTFVAPLGKGCVDETLPNFCGVYAGDGSAEGIRDRVESSDLVLSIGAIKSDFNTGGFTYRQSQLTTIDFHSNFIQVRYSQYPGIRMNGVLRKVVEKMGKLNVKDTPKPGNHISSKDDTQVITQKYFWPRLGQWLRENDIVLAETGTSGFGMSDAHFPAKVQLISQILWGSIGYATGSAQGASLAAKELEEEKGEKHRTILCTGDGSFQLTAQEVSTMIRRKLKPIIFLINNDGYTIERMIHGMTAEYNDIQMWKYQDLVPAFGAKEGEYKTYTIKTRDELDQLMADDNFNAAPYLQFVELFMPKEDAPEALKLSASAAERRNKKAEA</sequence>
<feature type="binding site" evidence="11">
    <location>
        <position position="167"/>
    </location>
    <ligand>
        <name>pyruvate</name>
        <dbReference type="ChEBI" id="CHEBI:15361"/>
        <label>2</label>
        <note>allosteric activator</note>
    </ligand>
</feature>
<dbReference type="GO" id="GO:0004737">
    <property type="term" value="F:pyruvate decarboxylase activity"/>
    <property type="evidence" value="ECO:0007669"/>
    <property type="project" value="UniProtKB-EC"/>
</dbReference>
<proteinExistence type="inferred from homology"/>
<dbReference type="Pfam" id="PF02775">
    <property type="entry name" value="TPP_enzyme_C"/>
    <property type="match status" value="1"/>
</dbReference>
<dbReference type="CDD" id="cd02005">
    <property type="entry name" value="TPP_PDC_IPDC"/>
    <property type="match status" value="1"/>
</dbReference>
<dbReference type="SUPFAM" id="SSF52518">
    <property type="entry name" value="Thiamin diphosphate-binding fold (THDP-binding)"/>
    <property type="match status" value="2"/>
</dbReference>
<evidence type="ECO:0000256" key="10">
    <source>
        <dbReference type="ARBA" id="ARBA00023239"/>
    </source>
</evidence>
<comment type="similarity">
    <text evidence="3 13">Belongs to the TPP enzyme family.</text>
</comment>
<accession>A0A9P8ENC6</accession>
<name>A0A9P8ENC6_AURME</name>
<keyword evidence="9 13" id="KW-0786">Thiamine pyrophosphate</keyword>
<dbReference type="SUPFAM" id="SSF52467">
    <property type="entry name" value="DHS-like NAD/FAD-binding domain"/>
    <property type="match status" value="1"/>
</dbReference>
<keyword evidence="7" id="KW-0210">Decarboxylase</keyword>
<evidence type="ECO:0000259" key="16">
    <source>
        <dbReference type="Pfam" id="PF02776"/>
    </source>
</evidence>
<reference evidence="17" key="1">
    <citation type="journal article" date="2021" name="J Fungi (Basel)">
        <title>Virulence traits and population genomics of the black yeast Aureobasidium melanogenum.</title>
        <authorList>
            <person name="Cernosa A."/>
            <person name="Sun X."/>
            <person name="Gostincar C."/>
            <person name="Fang C."/>
            <person name="Gunde-Cimerman N."/>
            <person name="Song Z."/>
        </authorList>
    </citation>
    <scope>NUCLEOTIDE SEQUENCE</scope>
    <source>
        <strain evidence="18">EXF-9298</strain>
        <strain evidence="17">EXF-9911</strain>
    </source>
</reference>
<organism evidence="17 20">
    <name type="scientific">Aureobasidium melanogenum</name>
    <name type="common">Aureobasidium pullulans var. melanogenum</name>
    <dbReference type="NCBI Taxonomy" id="46634"/>
    <lineage>
        <taxon>Eukaryota</taxon>
        <taxon>Fungi</taxon>
        <taxon>Dikarya</taxon>
        <taxon>Ascomycota</taxon>
        <taxon>Pezizomycotina</taxon>
        <taxon>Dothideomycetes</taxon>
        <taxon>Dothideomycetidae</taxon>
        <taxon>Dothideales</taxon>
        <taxon>Saccotheciaceae</taxon>
        <taxon>Aureobasidium</taxon>
    </lineage>
</organism>
<evidence type="ECO:0000256" key="2">
    <source>
        <dbReference type="ARBA" id="ARBA00001964"/>
    </source>
</evidence>
<comment type="caution">
    <text evidence="17">The sequence shown here is derived from an EMBL/GenBank/DDBJ whole genome shotgun (WGS) entry which is preliminary data.</text>
</comment>
<dbReference type="PIRSF" id="PIRSF036565">
    <property type="entry name" value="Pyruvt_ip_decrb"/>
    <property type="match status" value="1"/>
</dbReference>
<dbReference type="Proteomes" id="UP000729357">
    <property type="component" value="Unassembled WGS sequence"/>
</dbReference>
<evidence type="ECO:0000256" key="9">
    <source>
        <dbReference type="ARBA" id="ARBA00023052"/>
    </source>
</evidence>
<evidence type="ECO:0000256" key="8">
    <source>
        <dbReference type="ARBA" id="ARBA00022842"/>
    </source>
</evidence>
<dbReference type="GO" id="GO:0005829">
    <property type="term" value="C:cytosol"/>
    <property type="evidence" value="ECO:0007669"/>
    <property type="project" value="TreeGrafter"/>
</dbReference>
<dbReference type="Proteomes" id="UP000779574">
    <property type="component" value="Unassembled WGS sequence"/>
</dbReference>
<feature type="domain" description="Thiamine pyrophosphate enzyme central" evidence="14">
    <location>
        <begin position="212"/>
        <end position="344"/>
    </location>
</feature>
<evidence type="ECO:0000313" key="19">
    <source>
        <dbReference type="Proteomes" id="UP000729357"/>
    </source>
</evidence>
<feature type="domain" description="Thiamine pyrophosphate enzyme TPP-binding" evidence="15">
    <location>
        <begin position="405"/>
        <end position="534"/>
    </location>
</feature>
<evidence type="ECO:0000313" key="20">
    <source>
        <dbReference type="Proteomes" id="UP000779574"/>
    </source>
</evidence>
<dbReference type="Gene3D" id="3.40.50.970">
    <property type="match status" value="2"/>
</dbReference>
<dbReference type="CDD" id="cd07038">
    <property type="entry name" value="TPP_PYR_PDC_IPDC_like"/>
    <property type="match status" value="1"/>
</dbReference>
<protein>
    <recommendedName>
        <fullName evidence="5">Pyruvate decarboxylase</fullName>
        <ecNumber evidence="4">4.1.1.1</ecNumber>
    </recommendedName>
</protein>
<dbReference type="InterPro" id="IPR012110">
    <property type="entry name" value="PDC/IPDC-like"/>
</dbReference>
<evidence type="ECO:0000313" key="18">
    <source>
        <dbReference type="EMBL" id="KAG9983476.1"/>
    </source>
</evidence>
<evidence type="ECO:0000256" key="1">
    <source>
        <dbReference type="ARBA" id="ARBA00001041"/>
    </source>
</evidence>
<evidence type="ECO:0000256" key="13">
    <source>
        <dbReference type="RuleBase" id="RU362132"/>
    </source>
</evidence>
<dbReference type="Gene3D" id="3.40.50.1220">
    <property type="entry name" value="TPP-binding domain"/>
    <property type="match status" value="1"/>
</dbReference>
<evidence type="ECO:0000256" key="7">
    <source>
        <dbReference type="ARBA" id="ARBA00022793"/>
    </source>
</evidence>
<feature type="binding site" evidence="11">
    <location>
        <position position="487"/>
    </location>
    <ligand>
        <name>pyruvate</name>
        <dbReference type="ChEBI" id="CHEBI:15361"/>
        <label>1</label>
        <note>substrate; ligand shared between two neighboring subunits</note>
    </ligand>
</feature>
<evidence type="ECO:0000256" key="5">
    <source>
        <dbReference type="ARBA" id="ARBA00014422"/>
    </source>
</evidence>
<dbReference type="AlphaFoldDB" id="A0A9P8ENC6"/>
<keyword evidence="8 12" id="KW-0460">Magnesium</keyword>
<dbReference type="FunFam" id="3.40.50.970:FF:000024">
    <property type="entry name" value="Pyruvate decarboxylase isozyme"/>
    <property type="match status" value="1"/>
</dbReference>
<evidence type="ECO:0000259" key="14">
    <source>
        <dbReference type="Pfam" id="PF00205"/>
    </source>
</evidence>
<dbReference type="InterPro" id="IPR029035">
    <property type="entry name" value="DHS-like_NAD/FAD-binding_dom"/>
</dbReference>
<feature type="domain" description="Thiamine pyrophosphate enzyme N-terminal TPP-binding" evidence="16">
    <location>
        <begin position="16"/>
        <end position="124"/>
    </location>
</feature>
<evidence type="ECO:0000256" key="3">
    <source>
        <dbReference type="ARBA" id="ARBA00007812"/>
    </source>
</evidence>
<comment type="catalytic activity">
    <reaction evidence="1">
        <text>a 2-oxocarboxylate + H(+) = an aldehyde + CO2</text>
        <dbReference type="Rhea" id="RHEA:11628"/>
        <dbReference type="ChEBI" id="CHEBI:15378"/>
        <dbReference type="ChEBI" id="CHEBI:16526"/>
        <dbReference type="ChEBI" id="CHEBI:17478"/>
        <dbReference type="ChEBI" id="CHEBI:35179"/>
        <dbReference type="EC" id="4.1.1.1"/>
    </reaction>
</comment>
<feature type="binding site" evidence="11">
    <location>
        <position position="39"/>
    </location>
    <ligand>
        <name>pyruvate</name>
        <dbReference type="ChEBI" id="CHEBI:15361"/>
        <label>1</label>
        <note>substrate; ligand shared between two neighboring subunits</note>
    </ligand>
</feature>
<feature type="binding site" evidence="12">
    <location>
        <position position="454"/>
    </location>
    <ligand>
        <name>Mg(2+)</name>
        <dbReference type="ChEBI" id="CHEBI:18420"/>
    </ligand>
</feature>
<dbReference type="InterPro" id="IPR029061">
    <property type="entry name" value="THDP-binding"/>
</dbReference>
<evidence type="ECO:0000256" key="12">
    <source>
        <dbReference type="PIRSR" id="PIRSR036565-2"/>
    </source>
</evidence>
<dbReference type="InterPro" id="IPR047214">
    <property type="entry name" value="TPP_PDC_IPDC"/>
</dbReference>
<evidence type="ECO:0000256" key="6">
    <source>
        <dbReference type="ARBA" id="ARBA00022723"/>
    </source>
</evidence>
<reference evidence="17" key="2">
    <citation type="submission" date="2021-08" db="EMBL/GenBank/DDBJ databases">
        <authorList>
            <person name="Gostincar C."/>
            <person name="Sun X."/>
            <person name="Song Z."/>
            <person name="Gunde-Cimerman N."/>
        </authorList>
    </citation>
    <scope>NUCLEOTIDE SEQUENCE</scope>
    <source>
        <strain evidence="18">EXF-9298</strain>
        <strain evidence="17">EXF-9911</strain>
    </source>
</reference>
<dbReference type="EC" id="4.1.1.1" evidence="4"/>
<dbReference type="InterPro" id="IPR047213">
    <property type="entry name" value="TPP_PYR_PDC_IPDC-like"/>
</dbReference>
<evidence type="ECO:0000256" key="4">
    <source>
        <dbReference type="ARBA" id="ARBA00013202"/>
    </source>
</evidence>
<dbReference type="EMBL" id="JAHFXF010000178">
    <property type="protein sequence ID" value="KAG9693905.1"/>
    <property type="molecule type" value="Genomic_DNA"/>
</dbReference>
<dbReference type="Pfam" id="PF02776">
    <property type="entry name" value="TPP_enzyme_N"/>
    <property type="match status" value="1"/>
</dbReference>
<dbReference type="PANTHER" id="PTHR43452:SF30">
    <property type="entry name" value="PYRUVATE DECARBOXYLASE ISOZYME 1-RELATED"/>
    <property type="match status" value="1"/>
</dbReference>
<dbReference type="GO" id="GO:0005634">
    <property type="term" value="C:nucleus"/>
    <property type="evidence" value="ECO:0007669"/>
    <property type="project" value="TreeGrafter"/>
</dbReference>
<gene>
    <name evidence="17" type="ORF">KCU76_g5633</name>
    <name evidence="18" type="ORF">KCU98_g6061</name>
</gene>
<dbReference type="InterPro" id="IPR012000">
    <property type="entry name" value="Thiamin_PyroP_enz_cen_dom"/>
</dbReference>
<dbReference type="GO" id="GO:0000287">
    <property type="term" value="F:magnesium ion binding"/>
    <property type="evidence" value="ECO:0007669"/>
    <property type="project" value="InterPro"/>
</dbReference>
<keyword evidence="10" id="KW-0456">Lyase</keyword>
<feature type="binding site" evidence="12">
    <location>
        <position position="481"/>
    </location>
    <ligand>
        <name>Mg(2+)</name>
        <dbReference type="ChEBI" id="CHEBI:18420"/>
    </ligand>
</feature>
<comment type="cofactor">
    <cofactor evidence="12">
        <name>Mg(2+)</name>
        <dbReference type="ChEBI" id="CHEBI:18420"/>
    </cofactor>
    <text evidence="12">Binds 1 Mg(2+) per subunit.</text>
</comment>
<dbReference type="Pfam" id="PF00205">
    <property type="entry name" value="TPP_enzyme_M"/>
    <property type="match status" value="1"/>
</dbReference>
<dbReference type="GO" id="GO:0030976">
    <property type="term" value="F:thiamine pyrophosphate binding"/>
    <property type="evidence" value="ECO:0007669"/>
    <property type="project" value="InterPro"/>
</dbReference>
<keyword evidence="6 12" id="KW-0479">Metal-binding</keyword>
<feature type="binding site" evidence="12">
    <location>
        <position position="483"/>
    </location>
    <ligand>
        <name>Mg(2+)</name>
        <dbReference type="ChEBI" id="CHEBI:18420"/>
    </ligand>
</feature>
<evidence type="ECO:0000313" key="17">
    <source>
        <dbReference type="EMBL" id="KAG9693905.1"/>
    </source>
</evidence>
<dbReference type="FunFam" id="3.40.50.970:FF:000019">
    <property type="entry name" value="Pyruvate decarboxylase isozyme"/>
    <property type="match status" value="1"/>
</dbReference>
<feature type="binding site" evidence="11">
    <location>
        <position position="125"/>
    </location>
    <ligand>
        <name>pyruvate</name>
        <dbReference type="ChEBI" id="CHEBI:15361"/>
        <label>1</label>
        <note>substrate; ligand shared between two neighboring subunits</note>
    </ligand>
</feature>
<dbReference type="InterPro" id="IPR012001">
    <property type="entry name" value="Thiamin_PyroP_enz_TPP-bd_dom"/>
</dbReference>
<comment type="cofactor">
    <cofactor evidence="2">
        <name>thiamine diphosphate</name>
        <dbReference type="ChEBI" id="CHEBI:58937"/>
    </cofactor>
</comment>
<dbReference type="GO" id="GO:0000949">
    <property type="term" value="P:aromatic amino acid family catabolic process to alcohol via Ehrlich pathway"/>
    <property type="evidence" value="ECO:0007669"/>
    <property type="project" value="TreeGrafter"/>
</dbReference>
<keyword evidence="19" id="KW-1185">Reference proteome</keyword>
<feature type="non-terminal residue" evidence="17">
    <location>
        <position position="1"/>
    </location>
</feature>
<evidence type="ECO:0000259" key="15">
    <source>
        <dbReference type="Pfam" id="PF02775"/>
    </source>
</evidence>
<dbReference type="OrthoDB" id="3970464at2759"/>
<dbReference type="PANTHER" id="PTHR43452">
    <property type="entry name" value="PYRUVATE DECARBOXYLASE"/>
    <property type="match status" value="1"/>
</dbReference>
<keyword evidence="17" id="KW-0670">Pyruvate</keyword>